<reference evidence="2" key="1">
    <citation type="submission" date="2021-07" db="EMBL/GenBank/DDBJ databases">
        <authorList>
            <person name="Durling M."/>
        </authorList>
    </citation>
    <scope>NUCLEOTIDE SEQUENCE</scope>
</reference>
<dbReference type="AlphaFoldDB" id="A0A9N9KVI2"/>
<comment type="caution">
    <text evidence="2">The sequence shown here is derived from an EMBL/GenBank/DDBJ whole genome shotgun (WGS) entry which is preliminary data.</text>
</comment>
<proteinExistence type="predicted"/>
<dbReference type="Proteomes" id="UP000696280">
    <property type="component" value="Unassembled WGS sequence"/>
</dbReference>
<protein>
    <submittedName>
        <fullName evidence="2">Uncharacterized protein</fullName>
    </submittedName>
</protein>
<sequence>MPQYCPSYAATTLAATLQRAHHSNANAMPCHAMPPAAMLALLLHGRELFDRMAAGRCSNRHRPSTSIEKKLPTPRRGALEMEKIYCGDTDTAFYKVENTALTAPSPPAEWPHGRGDVPSHRDTVLAPRFFHLVEKRGEARRDTTKRCKTQGLRQRSARISGDTPASLLPMTISRASSQPDI</sequence>
<accession>A0A9N9KVI2</accession>
<evidence type="ECO:0000256" key="1">
    <source>
        <dbReference type="SAM" id="MobiDB-lite"/>
    </source>
</evidence>
<gene>
    <name evidence="2" type="ORF">HYFRA_00004451</name>
</gene>
<organism evidence="2 3">
    <name type="scientific">Hymenoscyphus fraxineus</name>
    <dbReference type="NCBI Taxonomy" id="746836"/>
    <lineage>
        <taxon>Eukaryota</taxon>
        <taxon>Fungi</taxon>
        <taxon>Dikarya</taxon>
        <taxon>Ascomycota</taxon>
        <taxon>Pezizomycotina</taxon>
        <taxon>Leotiomycetes</taxon>
        <taxon>Helotiales</taxon>
        <taxon>Helotiaceae</taxon>
        <taxon>Hymenoscyphus</taxon>
    </lineage>
</organism>
<name>A0A9N9KVI2_9HELO</name>
<keyword evidence="3" id="KW-1185">Reference proteome</keyword>
<dbReference type="OrthoDB" id="10486566at2759"/>
<feature type="region of interest" description="Disordered" evidence="1">
    <location>
        <begin position="141"/>
        <end position="181"/>
    </location>
</feature>
<dbReference type="EMBL" id="CAJVRL010000057">
    <property type="protein sequence ID" value="CAG8954536.1"/>
    <property type="molecule type" value="Genomic_DNA"/>
</dbReference>
<evidence type="ECO:0000313" key="2">
    <source>
        <dbReference type="EMBL" id="CAG8954536.1"/>
    </source>
</evidence>
<evidence type="ECO:0000313" key="3">
    <source>
        <dbReference type="Proteomes" id="UP000696280"/>
    </source>
</evidence>